<keyword evidence="2" id="KW-1185">Reference proteome</keyword>
<evidence type="ECO:0000313" key="2">
    <source>
        <dbReference type="Proteomes" id="UP000032142"/>
    </source>
</evidence>
<protein>
    <submittedName>
        <fullName evidence="1">Uncharacterized protein</fullName>
    </submittedName>
</protein>
<reference evidence="2" key="1">
    <citation type="submission" date="2014-09" db="EMBL/GenBank/DDBJ databases">
        <authorList>
            <person name="Mudge J."/>
            <person name="Ramaraj T."/>
            <person name="Lindquist I.E."/>
            <person name="Bharti A.K."/>
            <person name="Sundararajan A."/>
            <person name="Cameron C.T."/>
            <person name="Woodward J.E."/>
            <person name="May G.D."/>
            <person name="Brubaker C."/>
            <person name="Broadhvest J."/>
            <person name="Wilkins T.A."/>
        </authorList>
    </citation>
    <scope>NUCLEOTIDE SEQUENCE</scope>
    <source>
        <strain evidence="2">cv. AKA8401</strain>
    </source>
</reference>
<evidence type="ECO:0000313" key="1">
    <source>
        <dbReference type="EMBL" id="KHG26247.1"/>
    </source>
</evidence>
<dbReference type="Proteomes" id="UP000032142">
    <property type="component" value="Unassembled WGS sequence"/>
</dbReference>
<gene>
    <name evidence="1" type="ORF">F383_00160</name>
</gene>
<sequence length="11" mass="1237">MYTFLSMACIG</sequence>
<proteinExistence type="predicted"/>
<organism evidence="1 2">
    <name type="scientific">Gossypium arboreum</name>
    <name type="common">Tree cotton</name>
    <name type="synonym">Gossypium nanking</name>
    <dbReference type="NCBI Taxonomy" id="29729"/>
    <lineage>
        <taxon>Eukaryota</taxon>
        <taxon>Viridiplantae</taxon>
        <taxon>Streptophyta</taxon>
        <taxon>Embryophyta</taxon>
        <taxon>Tracheophyta</taxon>
        <taxon>Spermatophyta</taxon>
        <taxon>Magnoliopsida</taxon>
        <taxon>eudicotyledons</taxon>
        <taxon>Gunneridae</taxon>
        <taxon>Pentapetalae</taxon>
        <taxon>rosids</taxon>
        <taxon>malvids</taxon>
        <taxon>Malvales</taxon>
        <taxon>Malvaceae</taxon>
        <taxon>Malvoideae</taxon>
        <taxon>Gossypium</taxon>
    </lineage>
</organism>
<dbReference type="EMBL" id="KN435660">
    <property type="protein sequence ID" value="KHG26247.1"/>
    <property type="molecule type" value="Genomic_DNA"/>
</dbReference>
<accession>A0A0B0PMZ0</accession>
<name>A0A0B0PMZ0_GOSAR</name>